<name>A0A2T0W6N8_9LACT</name>
<gene>
    <name evidence="4" type="ORF">CLV38_11236</name>
</gene>
<dbReference type="EMBL" id="PVTO01000012">
    <property type="protein sequence ID" value="PRY82380.1"/>
    <property type="molecule type" value="Genomic_DNA"/>
</dbReference>
<proteinExistence type="predicted"/>
<dbReference type="SUPFAM" id="SSF53335">
    <property type="entry name" value="S-adenosyl-L-methionine-dependent methyltransferases"/>
    <property type="match status" value="1"/>
</dbReference>
<dbReference type="Gene3D" id="3.40.50.150">
    <property type="entry name" value="Vaccinia Virus protein VP39"/>
    <property type="match status" value="1"/>
</dbReference>
<evidence type="ECO:0000256" key="1">
    <source>
        <dbReference type="ARBA" id="ARBA00022603"/>
    </source>
</evidence>
<dbReference type="AlphaFoldDB" id="A0A2T0W6N8"/>
<dbReference type="Pfam" id="PF05175">
    <property type="entry name" value="MTS"/>
    <property type="match status" value="1"/>
</dbReference>
<dbReference type="OrthoDB" id="9764961at2"/>
<protein>
    <submittedName>
        <fullName evidence="4">16S rRNA (Guanine1207-N2)-methyltransferase</fullName>
    </submittedName>
</protein>
<organism evidence="4 5">
    <name type="scientific">Alkalibacterium olivapovliticus</name>
    <dbReference type="NCBI Taxonomy" id="99907"/>
    <lineage>
        <taxon>Bacteria</taxon>
        <taxon>Bacillati</taxon>
        <taxon>Bacillota</taxon>
        <taxon>Bacilli</taxon>
        <taxon>Lactobacillales</taxon>
        <taxon>Carnobacteriaceae</taxon>
        <taxon>Alkalibacterium</taxon>
    </lineage>
</organism>
<dbReference type="RefSeq" id="WP_106193466.1">
    <property type="nucleotide sequence ID" value="NZ_PVTO01000012.1"/>
</dbReference>
<dbReference type="InterPro" id="IPR046977">
    <property type="entry name" value="RsmC/RlmG"/>
</dbReference>
<evidence type="ECO:0000256" key="2">
    <source>
        <dbReference type="ARBA" id="ARBA00022679"/>
    </source>
</evidence>
<sequence>MTDHYFTSKPNAEKDEKEINATLKGNDLRFITDAGVFSKDRVDFGSQVMIESIEDSCFPNKRVLDVGCGYGPVGLSLGKANPTLDIDMIDVNERALELAKKNASLNGIDNVSIFVSSIYEQVKKEDYGVIISNPPIRAGKETVHKIIIDAKDHLVEGGILIIVIQRKQGAPSAKKVMEETYGNVVRIALDKGYWVLQSRKN</sequence>
<dbReference type="Proteomes" id="UP000238205">
    <property type="component" value="Unassembled WGS sequence"/>
</dbReference>
<dbReference type="PANTHER" id="PTHR47816">
    <property type="entry name" value="RIBOSOMAL RNA SMALL SUBUNIT METHYLTRANSFERASE C"/>
    <property type="match status" value="1"/>
</dbReference>
<dbReference type="GO" id="GO:0032259">
    <property type="term" value="P:methylation"/>
    <property type="evidence" value="ECO:0007669"/>
    <property type="project" value="UniProtKB-KW"/>
</dbReference>
<dbReference type="InterPro" id="IPR029063">
    <property type="entry name" value="SAM-dependent_MTases_sf"/>
</dbReference>
<dbReference type="InterPro" id="IPR007848">
    <property type="entry name" value="Small_mtfrase_dom"/>
</dbReference>
<evidence type="ECO:0000313" key="5">
    <source>
        <dbReference type="Proteomes" id="UP000238205"/>
    </source>
</evidence>
<keyword evidence="2 4" id="KW-0808">Transferase</keyword>
<feature type="domain" description="Methyltransferase small" evidence="3">
    <location>
        <begin position="28"/>
        <end position="197"/>
    </location>
</feature>
<keyword evidence="5" id="KW-1185">Reference proteome</keyword>
<evidence type="ECO:0000259" key="3">
    <source>
        <dbReference type="Pfam" id="PF05175"/>
    </source>
</evidence>
<accession>A0A2T0W6N8</accession>
<comment type="caution">
    <text evidence="4">The sequence shown here is derived from an EMBL/GenBank/DDBJ whole genome shotgun (WGS) entry which is preliminary data.</text>
</comment>
<evidence type="ECO:0000313" key="4">
    <source>
        <dbReference type="EMBL" id="PRY82380.1"/>
    </source>
</evidence>
<reference evidence="4 5" key="1">
    <citation type="submission" date="2018-03" db="EMBL/GenBank/DDBJ databases">
        <title>Genomic Encyclopedia of Archaeal and Bacterial Type Strains, Phase II (KMG-II): from individual species to whole genera.</title>
        <authorList>
            <person name="Goeker M."/>
        </authorList>
    </citation>
    <scope>NUCLEOTIDE SEQUENCE [LARGE SCALE GENOMIC DNA]</scope>
    <source>
        <strain evidence="4 5">DSM 13175</strain>
    </source>
</reference>
<dbReference type="CDD" id="cd02440">
    <property type="entry name" value="AdoMet_MTases"/>
    <property type="match status" value="1"/>
</dbReference>
<dbReference type="PANTHER" id="PTHR47816:SF4">
    <property type="entry name" value="RIBOSOMAL RNA SMALL SUBUNIT METHYLTRANSFERASE C"/>
    <property type="match status" value="1"/>
</dbReference>
<keyword evidence="1 4" id="KW-0489">Methyltransferase</keyword>
<dbReference type="GO" id="GO:0008757">
    <property type="term" value="F:S-adenosylmethionine-dependent methyltransferase activity"/>
    <property type="evidence" value="ECO:0007669"/>
    <property type="project" value="InterPro"/>
</dbReference>